<evidence type="ECO:0000313" key="4">
    <source>
        <dbReference type="Proteomes" id="UP000183376"/>
    </source>
</evidence>
<accession>A0A1G9VZ80</accession>
<protein>
    <recommendedName>
        <fullName evidence="5">DUF3618 domain-containing protein</fullName>
    </recommendedName>
</protein>
<dbReference type="STRING" id="211114.SAMN04489726_3317"/>
<dbReference type="Proteomes" id="UP000183376">
    <property type="component" value="Chromosome I"/>
</dbReference>
<evidence type="ECO:0008006" key="5">
    <source>
        <dbReference type="Google" id="ProtNLM"/>
    </source>
</evidence>
<feature type="region of interest" description="Disordered" evidence="1">
    <location>
        <begin position="1"/>
        <end position="27"/>
    </location>
</feature>
<evidence type="ECO:0000313" key="3">
    <source>
        <dbReference type="EMBL" id="SDM77608.1"/>
    </source>
</evidence>
<reference evidence="3 4" key="1">
    <citation type="submission" date="2016-10" db="EMBL/GenBank/DDBJ databases">
        <authorList>
            <person name="de Groot N.N."/>
        </authorList>
    </citation>
    <scope>NUCLEOTIDE SEQUENCE [LARGE SCALE GENOMIC DNA]</scope>
    <source>
        <strain evidence="3 4">DSM 44149</strain>
    </source>
</reference>
<feature type="compositionally biased region" description="Basic and acidic residues" evidence="1">
    <location>
        <begin position="18"/>
        <end position="27"/>
    </location>
</feature>
<keyword evidence="2" id="KW-0472">Membrane</keyword>
<proteinExistence type="predicted"/>
<dbReference type="InterPro" id="IPR022062">
    <property type="entry name" value="DUF3618"/>
</dbReference>
<dbReference type="Pfam" id="PF12277">
    <property type="entry name" value="DUF3618"/>
    <property type="match status" value="1"/>
</dbReference>
<evidence type="ECO:0000256" key="2">
    <source>
        <dbReference type="SAM" id="Phobius"/>
    </source>
</evidence>
<name>A0A1G9VZ80_ALLAB</name>
<dbReference type="RefSeq" id="WP_052407709.1">
    <property type="nucleotide sequence ID" value="NZ_JOEF01000019.1"/>
</dbReference>
<feature type="transmembrane region" description="Helical" evidence="2">
    <location>
        <begin position="88"/>
        <end position="105"/>
    </location>
</feature>
<keyword evidence="4" id="KW-1185">Reference proteome</keyword>
<gene>
    <name evidence="3" type="ORF">SAMN04489726_3317</name>
</gene>
<evidence type="ECO:0000256" key="1">
    <source>
        <dbReference type="SAM" id="MobiDB-lite"/>
    </source>
</evidence>
<dbReference type="EMBL" id="LT629701">
    <property type="protein sequence ID" value="SDM77608.1"/>
    <property type="molecule type" value="Genomic_DNA"/>
</dbReference>
<keyword evidence="2" id="KW-1133">Transmembrane helix</keyword>
<dbReference type="AlphaFoldDB" id="A0A1G9VZ80"/>
<keyword evidence="2" id="KW-0812">Transmembrane</keyword>
<sequence length="111" mass="12273">MTTKRTNDGIDVIGSAEAKQDNEKMSPEELREDILHTRAQLAGTVDALSYKLDVKARAKEKAEQLREKAQLATGHAVDWARTVDRKRAAATAGGVVAGVLVLWLIKRRKHK</sequence>
<organism evidence="3 4">
    <name type="scientific">Allokutzneria albata</name>
    <name type="common">Kibdelosporangium albatum</name>
    <dbReference type="NCBI Taxonomy" id="211114"/>
    <lineage>
        <taxon>Bacteria</taxon>
        <taxon>Bacillati</taxon>
        <taxon>Actinomycetota</taxon>
        <taxon>Actinomycetes</taxon>
        <taxon>Pseudonocardiales</taxon>
        <taxon>Pseudonocardiaceae</taxon>
        <taxon>Allokutzneria</taxon>
    </lineage>
</organism>